<evidence type="ECO:0000313" key="8">
    <source>
        <dbReference type="Proteomes" id="UP000001890"/>
    </source>
</evidence>
<gene>
    <name evidence="7" type="ordered locus">XALc_1926</name>
</gene>
<proteinExistence type="inferred from homology"/>
<dbReference type="InterPro" id="IPR004089">
    <property type="entry name" value="MCPsignal_dom"/>
</dbReference>
<dbReference type="CDD" id="cd19410">
    <property type="entry name" value="HK9-like_sensor"/>
    <property type="match status" value="1"/>
</dbReference>
<dbReference type="GeneID" id="79062992"/>
<reference evidence="7 8" key="1">
    <citation type="journal article" date="2009" name="BMC Genomics">
        <title>The complete genome sequence of Xanthomonas albilineans provides new insights into the reductive genome evolution of the xylem-limited Xanthomonadaceae.</title>
        <authorList>
            <person name="Pieretti I."/>
            <person name="Royer M."/>
            <person name="Barbe V."/>
            <person name="Carrere S."/>
            <person name="Koebnik R."/>
            <person name="Cociancich S."/>
            <person name="Couloux A."/>
            <person name="Darrasse A."/>
            <person name="Gouzy J."/>
            <person name="Jacques M.A."/>
            <person name="Lauber E."/>
            <person name="Manceau C."/>
            <person name="Mangenot S."/>
            <person name="Poussier S."/>
            <person name="Segurens B."/>
            <person name="Szurek B."/>
            <person name="Verdier V."/>
            <person name="Arlat M."/>
            <person name="Rott P."/>
        </authorList>
    </citation>
    <scope>NUCLEOTIDE SEQUENCE [LARGE SCALE GENOMIC DNA]</scope>
    <source>
        <strain evidence="8">GPE PC73 / CFBP 7063</strain>
    </source>
</reference>
<dbReference type="InterPro" id="IPR041395">
    <property type="entry name" value="McpB_HAMP_3rd"/>
</dbReference>
<dbReference type="Gene3D" id="1.20.120.1530">
    <property type="match status" value="2"/>
</dbReference>
<dbReference type="PANTHER" id="PTHR43531">
    <property type="entry name" value="PROTEIN ICFG"/>
    <property type="match status" value="1"/>
</dbReference>
<dbReference type="GO" id="GO:0006935">
    <property type="term" value="P:chemotaxis"/>
    <property type="evidence" value="ECO:0007669"/>
    <property type="project" value="TreeGrafter"/>
</dbReference>
<keyword evidence="4" id="KW-0472">Membrane</keyword>
<dbReference type="GO" id="GO:0004888">
    <property type="term" value="F:transmembrane signaling receptor activity"/>
    <property type="evidence" value="ECO:0007669"/>
    <property type="project" value="TreeGrafter"/>
</dbReference>
<dbReference type="Proteomes" id="UP000001890">
    <property type="component" value="Chromosome"/>
</dbReference>
<dbReference type="GO" id="GO:0005886">
    <property type="term" value="C:plasma membrane"/>
    <property type="evidence" value="ECO:0007669"/>
    <property type="project" value="TreeGrafter"/>
</dbReference>
<dbReference type="Pfam" id="PF00015">
    <property type="entry name" value="MCPsignal"/>
    <property type="match status" value="1"/>
</dbReference>
<name>D2U9Y1_XANAP</name>
<dbReference type="AlphaFoldDB" id="D2U9Y1"/>
<protein>
    <submittedName>
        <fullName evidence="7">Putative methyl-accepting chemotaxis protein</fullName>
    </submittedName>
</protein>
<evidence type="ECO:0000256" key="2">
    <source>
        <dbReference type="ARBA" id="ARBA00029447"/>
    </source>
</evidence>
<dbReference type="PANTHER" id="PTHR43531:SF14">
    <property type="entry name" value="METHYL-ACCEPTING CHEMOTAXIS PROTEIN I-RELATED"/>
    <property type="match status" value="1"/>
</dbReference>
<evidence type="ECO:0000259" key="5">
    <source>
        <dbReference type="PROSITE" id="PS50111"/>
    </source>
</evidence>
<feature type="transmembrane region" description="Helical" evidence="4">
    <location>
        <begin position="12"/>
        <end position="34"/>
    </location>
</feature>
<dbReference type="InterPro" id="IPR003660">
    <property type="entry name" value="HAMP_dom"/>
</dbReference>
<dbReference type="RefSeq" id="WP_012916413.1">
    <property type="nucleotide sequence ID" value="NC_013722.1"/>
</dbReference>
<dbReference type="PATRIC" id="fig|29447.3.peg.1880"/>
<keyword evidence="3" id="KW-0807">Transducer</keyword>
<feature type="domain" description="HAMP" evidence="6">
    <location>
        <begin position="399"/>
        <end position="445"/>
    </location>
</feature>
<dbReference type="GO" id="GO:0007165">
    <property type="term" value="P:signal transduction"/>
    <property type="evidence" value="ECO:0007669"/>
    <property type="project" value="UniProtKB-KW"/>
</dbReference>
<feature type="domain" description="Methyl-accepting transducer" evidence="5">
    <location>
        <begin position="450"/>
        <end position="679"/>
    </location>
</feature>
<evidence type="ECO:0000313" key="7">
    <source>
        <dbReference type="EMBL" id="CBA16413.1"/>
    </source>
</evidence>
<dbReference type="PROSITE" id="PS50885">
    <property type="entry name" value="HAMP"/>
    <property type="match status" value="1"/>
</dbReference>
<dbReference type="EMBL" id="FP565176">
    <property type="protein sequence ID" value="CBA16413.1"/>
    <property type="molecule type" value="Genomic_DNA"/>
</dbReference>
<keyword evidence="4" id="KW-0812">Transmembrane</keyword>
<feature type="transmembrane region" description="Helical" evidence="4">
    <location>
        <begin position="188"/>
        <end position="208"/>
    </location>
</feature>
<dbReference type="PROSITE" id="PS50111">
    <property type="entry name" value="CHEMOTAXIS_TRANSDUC_2"/>
    <property type="match status" value="1"/>
</dbReference>
<dbReference type="FunFam" id="1.10.287.950:FF:000002">
    <property type="entry name" value="Methyl-accepting chemotaxis protein"/>
    <property type="match status" value="1"/>
</dbReference>
<keyword evidence="4" id="KW-1133">Transmembrane helix</keyword>
<dbReference type="STRING" id="380358.XALC_1926"/>
<dbReference type="KEGG" id="xal:XALC_1926"/>
<dbReference type="CDD" id="cd11386">
    <property type="entry name" value="MCP_signal"/>
    <property type="match status" value="1"/>
</dbReference>
<dbReference type="Pfam" id="PF18947">
    <property type="entry name" value="HAMP_2"/>
    <property type="match status" value="1"/>
</dbReference>
<dbReference type="Gene3D" id="1.10.287.950">
    <property type="entry name" value="Methyl-accepting chemotaxis protein"/>
    <property type="match status" value="1"/>
</dbReference>
<keyword evidence="8" id="KW-1185">Reference proteome</keyword>
<evidence type="ECO:0000256" key="3">
    <source>
        <dbReference type="PROSITE-ProRule" id="PRU00284"/>
    </source>
</evidence>
<keyword evidence="1" id="KW-0488">Methylation</keyword>
<comment type="similarity">
    <text evidence="2">Belongs to the methyl-accepting chemotaxis (MCP) protein family.</text>
</comment>
<accession>D2U9Y1</accession>
<evidence type="ECO:0000259" key="6">
    <source>
        <dbReference type="PROSITE" id="PS50885"/>
    </source>
</evidence>
<dbReference type="SUPFAM" id="SSF58104">
    <property type="entry name" value="Methyl-accepting chemotaxis protein (MCP) signaling domain"/>
    <property type="match status" value="1"/>
</dbReference>
<evidence type="ECO:0000256" key="1">
    <source>
        <dbReference type="ARBA" id="ARBA00022481"/>
    </source>
</evidence>
<dbReference type="OrthoDB" id="8744489at2"/>
<dbReference type="SMART" id="SM00283">
    <property type="entry name" value="MA"/>
    <property type="match status" value="1"/>
</dbReference>
<organism evidence="7 8">
    <name type="scientific">Xanthomonas albilineans (strain GPE PC73 / CFBP 7063)</name>
    <dbReference type="NCBI Taxonomy" id="380358"/>
    <lineage>
        <taxon>Bacteria</taxon>
        <taxon>Pseudomonadati</taxon>
        <taxon>Pseudomonadota</taxon>
        <taxon>Gammaproteobacteria</taxon>
        <taxon>Lysobacterales</taxon>
        <taxon>Lysobacteraceae</taxon>
        <taxon>Xanthomonas</taxon>
    </lineage>
</organism>
<dbReference type="Pfam" id="PF05227">
    <property type="entry name" value="CHASE3"/>
    <property type="match status" value="1"/>
</dbReference>
<dbReference type="InterPro" id="IPR007891">
    <property type="entry name" value="CHASE3"/>
</dbReference>
<dbReference type="InterPro" id="IPR051310">
    <property type="entry name" value="MCP_chemotaxis"/>
</dbReference>
<evidence type="ECO:0000256" key="4">
    <source>
        <dbReference type="SAM" id="Phobius"/>
    </source>
</evidence>
<sequence length="721" mass="77980">MSFNHLTVSKRLAIGFCGVIAMLLLVGIASLIGFRKFTAAAAMDAHTYQVITMGDHMLLSLLNIESGARGFGLTKDPTYLEPFELGKREFDTQLQQSKQLTADNPMQQTRLQTIAQSYEQFLAIQEKTIDQIRGNASGSTSSLSTLNTQGKQQMDTLRDSIRHYEDTEQGLLKVRRAASEARARTGEWTNIGGMLIGILAAVSLGLLVRNSLMRQLGGEPAYAAEVVRRIANGDLSRDVELDATSPSLLNDMRQMQEQLRAVIQAQTEMADHHAAGQISFRMNETHFPGDYGRMVRDANALVHRHIDVNQRVIALMGEYAEGDLSGDLEQFQGEMAILTETMYKVKSNLGAINSEIDLLVRAAAQGDFSRRGEETRFRHAFRSMVTNLNHMMTGTETNLAALSQLLRAIAAGDLTQQMQGEFHGVFARMRDDANATVGQLTEMVGRIQKASTSIDSAASEIATGNNDLSHRTEQQAASLEETAASMEELTSTVKQNADNARQANQLAVSAASVASQGGQVVGQVVTTMSGIESSSKRIADIIGVIDGIAFQTNILALNAAVEAARAGEQGRGFAVVASEVRTLAQRSANAAKEIKDLIDDSVNRIAEGSVLVARAGTTMQEVVASVQRVTDIMSEISAASQEQSAGIEQVNKTITQMDEATQQNASMVEEATAAARSMEQQANQLVEIVGQFHVQSETYPTVAKMVARVTSHVAPAMHVVS</sequence>
<dbReference type="Pfam" id="PF18575">
    <property type="entry name" value="HAMP_N3"/>
    <property type="match status" value="1"/>
</dbReference>
<dbReference type="eggNOG" id="COG0840">
    <property type="taxonomic scope" value="Bacteria"/>
</dbReference>